<dbReference type="GO" id="GO:0000160">
    <property type="term" value="P:phosphorelay signal transduction system"/>
    <property type="evidence" value="ECO:0007669"/>
    <property type="project" value="UniProtKB-KW"/>
</dbReference>
<dbReference type="SMART" id="SM00073">
    <property type="entry name" value="HPT"/>
    <property type="match status" value="1"/>
</dbReference>
<accession>A0A375GB23</accession>
<dbReference type="GeneID" id="303488812"/>
<dbReference type="InterPro" id="IPR036641">
    <property type="entry name" value="HPT_dom_sf"/>
</dbReference>
<reference evidence="4" key="1">
    <citation type="submission" date="2018-01" db="EMBL/GenBank/DDBJ databases">
        <authorList>
            <person name="Clerissi C."/>
        </authorList>
    </citation>
    <scope>NUCLEOTIDE SEQUENCE</scope>
    <source>
        <strain evidence="4">Cupriavidus oxalaticus LMG 2235</strain>
    </source>
</reference>
<evidence type="ECO:0000313" key="4">
    <source>
        <dbReference type="EMBL" id="SPC19108.1"/>
    </source>
</evidence>
<keyword evidence="1" id="KW-0902">Two-component regulatory system</keyword>
<dbReference type="Proteomes" id="UP000623307">
    <property type="component" value="Chromosome 1"/>
</dbReference>
<dbReference type="CDD" id="cd00088">
    <property type="entry name" value="HPT"/>
    <property type="match status" value="1"/>
</dbReference>
<sequence length="227" mass="22813">MTGALLFAALHDGRWAASLAPLLQRLGFAPHVAAPASALAPASAGKVGLVIAGPGTPVPPTLLEGWHAAGALCAVAVPPGKHSDHGAFVARLPAPTTEAALLAMLAERHYIALPAHEAAAIPAAIAAQTLGDAGFAAELLQALVTSAQADLAQLRAAGTELETCGSIAHRMKSSAHYVGCNALRVLAQRMEDAARSGDAGTVAALRAVFEPSCARLIGLLTALAART</sequence>
<proteinExistence type="predicted"/>
<organism evidence="4">
    <name type="scientific">Cupriavidus oxalaticus</name>
    <dbReference type="NCBI Taxonomy" id="96344"/>
    <lineage>
        <taxon>Bacteria</taxon>
        <taxon>Pseudomonadati</taxon>
        <taxon>Pseudomonadota</taxon>
        <taxon>Betaproteobacteria</taxon>
        <taxon>Burkholderiales</taxon>
        <taxon>Burkholderiaceae</taxon>
        <taxon>Cupriavidus</taxon>
    </lineage>
</organism>
<dbReference type="EMBL" id="CP069811">
    <property type="protein sequence ID" value="QRQ92219.1"/>
    <property type="molecule type" value="Genomic_DNA"/>
</dbReference>
<dbReference type="EMBL" id="OGUS01000133">
    <property type="protein sequence ID" value="SPC19108.1"/>
    <property type="molecule type" value="Genomic_DNA"/>
</dbReference>
<evidence type="ECO:0000256" key="1">
    <source>
        <dbReference type="ARBA" id="ARBA00023012"/>
    </source>
</evidence>
<feature type="domain" description="HPt" evidence="2">
    <location>
        <begin position="129"/>
        <end position="220"/>
    </location>
</feature>
<dbReference type="AlphaFoldDB" id="A0A375GB23"/>
<dbReference type="GO" id="GO:0004672">
    <property type="term" value="F:protein kinase activity"/>
    <property type="evidence" value="ECO:0007669"/>
    <property type="project" value="UniProtKB-ARBA"/>
</dbReference>
<dbReference type="SUPFAM" id="SSF47226">
    <property type="entry name" value="Histidine-containing phosphotransfer domain, HPT domain"/>
    <property type="match status" value="1"/>
</dbReference>
<dbReference type="Proteomes" id="UP000256862">
    <property type="component" value="Plasmid CO2235_mp"/>
</dbReference>
<protein>
    <submittedName>
        <fullName evidence="3">Hpt domain-containing protein</fullName>
    </submittedName>
</protein>
<gene>
    <name evidence="4" type="ORF">CO2235_MP100030</name>
    <name evidence="3" type="ORF">JTE92_04740</name>
</gene>
<reference evidence="3 5" key="2">
    <citation type="submission" date="2021-02" db="EMBL/GenBank/DDBJ databases">
        <title>Complete Genome Sequence of Cupriavidus oxalaticus Strain Ox1, a Soil Oxalate-Degrading Species.</title>
        <authorList>
            <person name="Palmieri F."/>
            <person name="Udriet P."/>
            <person name="Deuasquier M."/>
            <person name="Beaudoing E."/>
            <person name="Johnson S.L."/>
            <person name="Davenport K.W."/>
            <person name="Chain P.S."/>
            <person name="Bindschedler S."/>
            <person name="Junier P."/>
        </authorList>
    </citation>
    <scope>NUCLEOTIDE SEQUENCE [LARGE SCALE GENOMIC DNA]</scope>
    <source>
        <strain evidence="3 5">Ox1</strain>
    </source>
</reference>
<evidence type="ECO:0000313" key="3">
    <source>
        <dbReference type="EMBL" id="QRQ92219.1"/>
    </source>
</evidence>
<dbReference type="RefSeq" id="WP_063240373.1">
    <property type="nucleotide sequence ID" value="NZ_CP069809.1"/>
</dbReference>
<keyword evidence="5" id="KW-1185">Reference proteome</keyword>
<dbReference type="InterPro" id="IPR008207">
    <property type="entry name" value="Sig_transdc_His_kin_Hpt_dom"/>
</dbReference>
<evidence type="ECO:0000313" key="5">
    <source>
        <dbReference type="Proteomes" id="UP000623307"/>
    </source>
</evidence>
<dbReference type="OrthoDB" id="8962970at2"/>
<dbReference type="Pfam" id="PF01627">
    <property type="entry name" value="Hpt"/>
    <property type="match status" value="1"/>
</dbReference>
<name>A0A375GB23_9BURK</name>
<evidence type="ECO:0000259" key="2">
    <source>
        <dbReference type="SMART" id="SM00073"/>
    </source>
</evidence>
<dbReference type="Gene3D" id="1.20.120.160">
    <property type="entry name" value="HPT domain"/>
    <property type="match status" value="1"/>
</dbReference>